<evidence type="ECO:0000256" key="11">
    <source>
        <dbReference type="ARBA" id="ARBA00023239"/>
    </source>
</evidence>
<dbReference type="UniPathway" id="UPA00359">
    <property type="reaction ID" value="UER00478"/>
</dbReference>
<evidence type="ECO:0000256" key="2">
    <source>
        <dbReference type="ARBA" id="ARBA00004496"/>
    </source>
</evidence>
<dbReference type="NCBIfam" id="NF000582">
    <property type="entry name" value="PRK00006.1"/>
    <property type="match status" value="1"/>
</dbReference>
<evidence type="ECO:0000256" key="8">
    <source>
        <dbReference type="ARBA" id="ARBA00022801"/>
    </source>
</evidence>
<dbReference type="InterPro" id="IPR004463">
    <property type="entry name" value="UDP-acyl_GlcNac_deAcase"/>
</dbReference>
<dbReference type="GO" id="GO:0009245">
    <property type="term" value="P:lipid A biosynthetic process"/>
    <property type="evidence" value="ECO:0007669"/>
    <property type="project" value="UniProtKB-KW"/>
</dbReference>
<dbReference type="InterPro" id="IPR013114">
    <property type="entry name" value="FabA_FabZ"/>
</dbReference>
<comment type="function">
    <text evidence="13">Involved in unsaturated fatty acids biosynthesis. Catalyzes the dehydration of short chain beta-hydroxyacyl-ACPs and long chain saturated and unsaturated beta-hydroxyacyl-ACPs.</text>
</comment>
<dbReference type="PANTHER" id="PTHR33694">
    <property type="entry name" value="UDP-3-O-ACYL-N-ACETYLGLUCOSAMINE DEACETYLASE 1, MITOCHONDRIAL-RELATED"/>
    <property type="match status" value="1"/>
</dbReference>
<dbReference type="NCBIfam" id="TIGR01750">
    <property type="entry name" value="fabZ"/>
    <property type="match status" value="1"/>
</dbReference>
<dbReference type="InterPro" id="IPR010084">
    <property type="entry name" value="FabZ"/>
</dbReference>
<evidence type="ECO:0000256" key="7">
    <source>
        <dbReference type="ARBA" id="ARBA00022723"/>
    </source>
</evidence>
<dbReference type="InterPro" id="IPR015870">
    <property type="entry name" value="UDP-acyl_N-AcGlcN_deAcase_N"/>
</dbReference>
<dbReference type="HAMAP" id="MF_00406">
    <property type="entry name" value="FabZ"/>
    <property type="match status" value="1"/>
</dbReference>
<keyword evidence="10" id="KW-0443">Lipid metabolism</keyword>
<keyword evidence="6" id="KW-0441">Lipid A biosynthesis</keyword>
<keyword evidence="11" id="KW-0456">Lyase</keyword>
<comment type="caution">
    <text evidence="14">The sequence shown here is derived from an EMBL/GenBank/DDBJ whole genome shotgun (WGS) entry which is preliminary data.</text>
</comment>
<comment type="catalytic activity">
    <reaction evidence="12">
        <text>a UDP-3-O-[(3R)-3-hydroxyacyl]-N-acetyl-alpha-D-glucosamine + H2O = a UDP-3-O-[(3R)-3-hydroxyacyl]-alpha-D-glucosamine + acetate</text>
        <dbReference type="Rhea" id="RHEA:67816"/>
        <dbReference type="ChEBI" id="CHEBI:15377"/>
        <dbReference type="ChEBI" id="CHEBI:30089"/>
        <dbReference type="ChEBI" id="CHEBI:137740"/>
        <dbReference type="ChEBI" id="CHEBI:173225"/>
        <dbReference type="EC" id="3.5.1.108"/>
    </reaction>
</comment>
<dbReference type="InterPro" id="IPR029069">
    <property type="entry name" value="HotDog_dom_sf"/>
</dbReference>
<proteinExistence type="inferred from homology"/>
<evidence type="ECO:0000256" key="12">
    <source>
        <dbReference type="ARBA" id="ARBA00024535"/>
    </source>
</evidence>
<dbReference type="EMBL" id="VSSQ01000263">
    <property type="protein sequence ID" value="MPL88706.1"/>
    <property type="molecule type" value="Genomic_DNA"/>
</dbReference>
<reference evidence="14" key="1">
    <citation type="submission" date="2019-08" db="EMBL/GenBank/DDBJ databases">
        <authorList>
            <person name="Kucharzyk K."/>
            <person name="Murdoch R.W."/>
            <person name="Higgins S."/>
            <person name="Loffler F."/>
        </authorList>
    </citation>
    <scope>NUCLEOTIDE SEQUENCE</scope>
</reference>
<dbReference type="AlphaFoldDB" id="A0A644VBI9"/>
<dbReference type="Gene3D" id="3.30.1700.10">
    <property type="entry name" value="lpxc deacetylase, domain 2"/>
    <property type="match status" value="1"/>
</dbReference>
<dbReference type="NCBIfam" id="NF009667">
    <property type="entry name" value="PRK13188.1"/>
    <property type="match status" value="1"/>
</dbReference>
<organism evidence="14">
    <name type="scientific">bioreactor metagenome</name>
    <dbReference type="NCBI Taxonomy" id="1076179"/>
    <lineage>
        <taxon>unclassified sequences</taxon>
        <taxon>metagenomes</taxon>
        <taxon>ecological metagenomes</taxon>
    </lineage>
</organism>
<dbReference type="Pfam" id="PF03331">
    <property type="entry name" value="LpxC"/>
    <property type="match status" value="2"/>
</dbReference>
<dbReference type="Pfam" id="PF07977">
    <property type="entry name" value="FabA"/>
    <property type="match status" value="1"/>
</dbReference>
<protein>
    <submittedName>
        <fullName evidence="14">Uncharacterized protein</fullName>
    </submittedName>
</protein>
<evidence type="ECO:0000256" key="1">
    <source>
        <dbReference type="ARBA" id="ARBA00001947"/>
    </source>
</evidence>
<dbReference type="FunFam" id="3.10.129.10:FF:000001">
    <property type="entry name" value="3-hydroxyacyl-[acyl-carrier-protein] dehydratase FabZ"/>
    <property type="match status" value="1"/>
</dbReference>
<dbReference type="SUPFAM" id="SSF54211">
    <property type="entry name" value="Ribosomal protein S5 domain 2-like"/>
    <property type="match status" value="2"/>
</dbReference>
<dbReference type="GO" id="GO:0046872">
    <property type="term" value="F:metal ion binding"/>
    <property type="evidence" value="ECO:0007669"/>
    <property type="project" value="UniProtKB-KW"/>
</dbReference>
<evidence type="ECO:0000256" key="5">
    <source>
        <dbReference type="ARBA" id="ARBA00022516"/>
    </source>
</evidence>
<keyword evidence="8" id="KW-0378">Hydrolase</keyword>
<dbReference type="GO" id="GO:0016836">
    <property type="term" value="F:hydro-lyase activity"/>
    <property type="evidence" value="ECO:0007669"/>
    <property type="project" value="InterPro"/>
</dbReference>
<dbReference type="GO" id="GO:0006633">
    <property type="term" value="P:fatty acid biosynthetic process"/>
    <property type="evidence" value="ECO:0007669"/>
    <property type="project" value="InterPro"/>
</dbReference>
<dbReference type="HAMAP" id="MF_00388">
    <property type="entry name" value="LpxC"/>
    <property type="match status" value="1"/>
</dbReference>
<name>A0A644VBI9_9ZZZZ</name>
<evidence type="ECO:0000313" key="14">
    <source>
        <dbReference type="EMBL" id="MPL88706.1"/>
    </source>
</evidence>
<evidence type="ECO:0000256" key="9">
    <source>
        <dbReference type="ARBA" id="ARBA00022833"/>
    </source>
</evidence>
<dbReference type="GO" id="GO:0005737">
    <property type="term" value="C:cytoplasm"/>
    <property type="evidence" value="ECO:0007669"/>
    <property type="project" value="UniProtKB-SubCell"/>
</dbReference>
<comment type="cofactor">
    <cofactor evidence="1">
        <name>Zn(2+)</name>
        <dbReference type="ChEBI" id="CHEBI:29105"/>
    </cofactor>
</comment>
<keyword evidence="5" id="KW-0444">Lipid biosynthesis</keyword>
<evidence type="ECO:0000256" key="3">
    <source>
        <dbReference type="ARBA" id="ARBA00005002"/>
    </source>
</evidence>
<comment type="pathway">
    <text evidence="3">Glycolipid biosynthesis; lipid IV(A) biosynthesis; lipid IV(A) from (3R)-3-hydroxytetradecanoyl-[acyl-carrier-protein] and UDP-N-acetyl-alpha-D-glucosamine: step 2/6.</text>
</comment>
<dbReference type="Gene3D" id="3.10.129.10">
    <property type="entry name" value="Hotdog Thioesterase"/>
    <property type="match status" value="1"/>
</dbReference>
<keyword evidence="9" id="KW-0862">Zinc</keyword>
<evidence type="ECO:0000256" key="4">
    <source>
        <dbReference type="ARBA" id="ARBA00022490"/>
    </source>
</evidence>
<comment type="subcellular location">
    <subcellularLocation>
        <location evidence="2">Cytoplasm</location>
    </subcellularLocation>
</comment>
<keyword evidence="7" id="KW-0479">Metal-binding</keyword>
<dbReference type="GO" id="GO:0103117">
    <property type="term" value="F:UDP-3-O-acyl-N-acetylglucosamine deacetylase activity"/>
    <property type="evidence" value="ECO:0007669"/>
    <property type="project" value="UniProtKB-EC"/>
</dbReference>
<sequence>MQVNQRTLNQSYTFSGKGLHTGVHVTMFITPAPENHGIKFKRVDLPGEPIVEAIADFVAPSARNTTLVKGEASVATPEHILAALYGLGIDNALISLDGPEVPILDGSSKLYAEAFSEGGYQDQDAKRVYFEVKEKIVVRDEESGTEVSVYPDDMFSAEVMIDFNSKVLGHQFARYDEKTDFKNEIAPCRTFVFFHELEPLFKNNLIKGGDLNNAIVIVENEVPQEELERLSNLFGERRLERGSAGYLNHLELQFDNECARHKLLDVLGDIALAGFYFKGKIIANKPGHKVNTKIAQLLRKAAKEFFSKPVVPKFDLNDEPLVDINGIKKLLPHRPPFLMVDRIIEMTPHHVVGVKTVGVNEGFFIGHFPEEPVMPGVLIIEAMAQVGGILVLSELDEPERYSTYFAKIDGVKFKKKVVPGDVLVIKLTLTAPLRRSIVCMKGEAFVGDTLVCEGEMVAQVIKNK</sequence>
<dbReference type="CDD" id="cd01288">
    <property type="entry name" value="FabZ"/>
    <property type="match status" value="1"/>
</dbReference>
<dbReference type="Gene3D" id="3.30.230.20">
    <property type="entry name" value="lpxc deacetylase, domain 1"/>
    <property type="match status" value="1"/>
</dbReference>
<dbReference type="GO" id="GO:0016020">
    <property type="term" value="C:membrane"/>
    <property type="evidence" value="ECO:0007669"/>
    <property type="project" value="GOC"/>
</dbReference>
<dbReference type="SUPFAM" id="SSF54637">
    <property type="entry name" value="Thioesterase/thiol ester dehydrase-isomerase"/>
    <property type="match status" value="1"/>
</dbReference>
<keyword evidence="4" id="KW-0963">Cytoplasm</keyword>
<evidence type="ECO:0000256" key="13">
    <source>
        <dbReference type="ARBA" id="ARBA00025049"/>
    </source>
</evidence>
<evidence type="ECO:0000256" key="10">
    <source>
        <dbReference type="ARBA" id="ARBA00023098"/>
    </source>
</evidence>
<dbReference type="PANTHER" id="PTHR33694:SF1">
    <property type="entry name" value="UDP-3-O-ACYL-N-ACETYLGLUCOSAMINE DEACETYLASE 1, MITOCHONDRIAL-RELATED"/>
    <property type="match status" value="1"/>
</dbReference>
<dbReference type="InterPro" id="IPR011334">
    <property type="entry name" value="UDP-acyl_GlcNac_deAcase_C"/>
</dbReference>
<dbReference type="InterPro" id="IPR020568">
    <property type="entry name" value="Ribosomal_Su5_D2-typ_SF"/>
</dbReference>
<accession>A0A644VBI9</accession>
<evidence type="ECO:0000256" key="6">
    <source>
        <dbReference type="ARBA" id="ARBA00022556"/>
    </source>
</evidence>
<gene>
    <name evidence="14" type="ORF">SDC9_34732</name>
</gene>